<dbReference type="EMBL" id="RDQH01000336">
    <property type="protein sequence ID" value="RXH87983.1"/>
    <property type="molecule type" value="Genomic_DNA"/>
</dbReference>
<proteinExistence type="inferred from homology"/>
<dbReference type="GO" id="GO:0004612">
    <property type="term" value="F:phosphoenolpyruvate carboxykinase (ATP) activity"/>
    <property type="evidence" value="ECO:0007669"/>
    <property type="project" value="InterPro"/>
</dbReference>
<feature type="domain" description="Glutamate/phenylalanine/leucine/valine/L-tryptophan dehydrogenase dimerisation" evidence="6">
    <location>
        <begin position="229"/>
        <end position="299"/>
    </location>
</feature>
<comment type="caution">
    <text evidence="7">The sequence shown here is derived from an EMBL/GenBank/DDBJ whole genome shotgun (WGS) entry which is preliminary data.</text>
</comment>
<reference evidence="7 8" key="1">
    <citation type="submission" date="2018-10" db="EMBL/GenBank/DDBJ databases">
        <title>A high-quality apple genome assembly.</title>
        <authorList>
            <person name="Hu J."/>
        </authorList>
    </citation>
    <scope>NUCLEOTIDE SEQUENCE [LARGE SCALE GENOMIC DNA]</scope>
    <source>
        <strain evidence="8">cv. HFTH1</strain>
        <tissue evidence="7">Young leaf</tissue>
    </source>
</reference>
<comment type="subcellular location">
    <subcellularLocation>
        <location evidence="1">Nucleus</location>
    </subcellularLocation>
</comment>
<dbReference type="AlphaFoldDB" id="A0A498J2C1"/>
<sequence length="315" mass="36001">MRRKTSNGLLSRRPTYKLDRIILQRYPKFVDALRDIDDCLTMVHLFVALPAIEDRIDVKRIHNCRSLSLLSSADSLNCNNLFCNTCTVKSMKSGSICPVYKIPYRRRGTGKTTLSTDHNQYLIGDDEHCWSNNGVSNIKGGCYANAKCIDLLRDKEPDIWNAIKFGIGSWWITRKRCSNRKRSTFLQQRLYSMRAKMNALVATNRNFKLAARLLGLDSKLEKSLLIPFREIKVECTIPKHNGSLASYVGFRVQHDNARGPVKRGIRYHPEVDPDEVNALAQLMTWKTAVANIPYGGVKGRRTEQHRRRSQGFADP</sequence>
<dbReference type="InterPro" id="IPR013035">
    <property type="entry name" value="PEP_carboxykinase_C"/>
</dbReference>
<dbReference type="GO" id="GO:0042254">
    <property type="term" value="P:ribosome biogenesis"/>
    <property type="evidence" value="ECO:0007669"/>
    <property type="project" value="InterPro"/>
</dbReference>
<evidence type="ECO:0000256" key="4">
    <source>
        <dbReference type="ARBA" id="ARBA00023027"/>
    </source>
</evidence>
<name>A0A498J2C1_MALDO</name>
<evidence type="ECO:0000256" key="2">
    <source>
        <dbReference type="ARBA" id="ARBA00006382"/>
    </source>
</evidence>
<dbReference type="GO" id="GO:0005524">
    <property type="term" value="F:ATP binding"/>
    <property type="evidence" value="ECO:0007669"/>
    <property type="project" value="InterPro"/>
</dbReference>
<dbReference type="Gene3D" id="3.40.50.10860">
    <property type="entry name" value="Leucine Dehydrogenase, chain A, domain 1"/>
    <property type="match status" value="1"/>
</dbReference>
<dbReference type="PANTHER" id="PTHR11606:SF29">
    <property type="entry name" value="GLUTAMATE DEHYDROGENASE 3-RELATED"/>
    <property type="match status" value="1"/>
</dbReference>
<evidence type="ECO:0000313" key="7">
    <source>
        <dbReference type="EMBL" id="RXH87983.1"/>
    </source>
</evidence>
<organism evidence="7 8">
    <name type="scientific">Malus domestica</name>
    <name type="common">Apple</name>
    <name type="synonym">Pyrus malus</name>
    <dbReference type="NCBI Taxonomy" id="3750"/>
    <lineage>
        <taxon>Eukaryota</taxon>
        <taxon>Viridiplantae</taxon>
        <taxon>Streptophyta</taxon>
        <taxon>Embryophyta</taxon>
        <taxon>Tracheophyta</taxon>
        <taxon>Spermatophyta</taxon>
        <taxon>Magnoliopsida</taxon>
        <taxon>eudicotyledons</taxon>
        <taxon>Gunneridae</taxon>
        <taxon>Pentapetalae</taxon>
        <taxon>rosids</taxon>
        <taxon>fabids</taxon>
        <taxon>Rosales</taxon>
        <taxon>Rosaceae</taxon>
        <taxon>Amygdaloideae</taxon>
        <taxon>Maleae</taxon>
        <taxon>Malus</taxon>
    </lineage>
</organism>
<dbReference type="InterPro" id="IPR015994">
    <property type="entry name" value="PEPCK_ATP_CS"/>
</dbReference>
<dbReference type="SUPFAM" id="SSF53795">
    <property type="entry name" value="PEP carboxykinase-like"/>
    <property type="match status" value="1"/>
</dbReference>
<keyword evidence="3" id="KW-0560">Oxidoreductase</keyword>
<dbReference type="InterPro" id="IPR006097">
    <property type="entry name" value="Glu/Leu/Phe/Val/Trp_DH_dimer"/>
</dbReference>
<keyword evidence="8" id="KW-1185">Reference proteome</keyword>
<dbReference type="Pfam" id="PF01293">
    <property type="entry name" value="PEPCK_ATP"/>
    <property type="match status" value="1"/>
</dbReference>
<dbReference type="InterPro" id="IPR046346">
    <property type="entry name" value="Aminoacid_DH-like_N_sf"/>
</dbReference>
<evidence type="ECO:0000256" key="1">
    <source>
        <dbReference type="ARBA" id="ARBA00004123"/>
    </source>
</evidence>
<dbReference type="GO" id="GO:0005739">
    <property type="term" value="C:mitochondrion"/>
    <property type="evidence" value="ECO:0007669"/>
    <property type="project" value="TreeGrafter"/>
</dbReference>
<dbReference type="SUPFAM" id="SSF53223">
    <property type="entry name" value="Aminoacid dehydrogenase-like, N-terminal domain"/>
    <property type="match status" value="1"/>
</dbReference>
<dbReference type="STRING" id="3750.A0A498J2C1"/>
<dbReference type="InterPro" id="IPR010613">
    <property type="entry name" value="PES"/>
</dbReference>
<dbReference type="GO" id="GO:0006094">
    <property type="term" value="P:gluconeogenesis"/>
    <property type="evidence" value="ECO:0007669"/>
    <property type="project" value="InterPro"/>
</dbReference>
<evidence type="ECO:0000256" key="5">
    <source>
        <dbReference type="SAM" id="MobiDB-lite"/>
    </source>
</evidence>
<dbReference type="Pfam" id="PF02812">
    <property type="entry name" value="ELFV_dehydrog_N"/>
    <property type="match status" value="1"/>
</dbReference>
<evidence type="ECO:0000256" key="3">
    <source>
        <dbReference type="ARBA" id="ARBA00023002"/>
    </source>
</evidence>
<dbReference type="GO" id="GO:0004352">
    <property type="term" value="F:glutamate dehydrogenase (NAD+) activity"/>
    <property type="evidence" value="ECO:0007669"/>
    <property type="project" value="TreeGrafter"/>
</dbReference>
<dbReference type="Gene3D" id="2.170.8.10">
    <property type="entry name" value="Phosphoenolpyruvate Carboxykinase, domain 2"/>
    <property type="match status" value="1"/>
</dbReference>
<dbReference type="PANTHER" id="PTHR11606">
    <property type="entry name" value="GLUTAMATE DEHYDROGENASE"/>
    <property type="match status" value="1"/>
</dbReference>
<dbReference type="GO" id="GO:0005730">
    <property type="term" value="C:nucleolus"/>
    <property type="evidence" value="ECO:0007669"/>
    <property type="project" value="InterPro"/>
</dbReference>
<protein>
    <recommendedName>
        <fullName evidence="6">Glutamate/phenylalanine/leucine/valine/L-tryptophan dehydrogenase dimerisation domain-containing protein</fullName>
    </recommendedName>
</protein>
<dbReference type="Proteomes" id="UP000290289">
    <property type="component" value="Chromosome 10"/>
</dbReference>
<dbReference type="InterPro" id="IPR001272">
    <property type="entry name" value="PEP_carboxykinase_ATP"/>
</dbReference>
<keyword evidence="4" id="KW-0520">NAD</keyword>
<evidence type="ECO:0000313" key="8">
    <source>
        <dbReference type="Proteomes" id="UP000290289"/>
    </source>
</evidence>
<feature type="region of interest" description="Disordered" evidence="5">
    <location>
        <begin position="296"/>
        <end position="315"/>
    </location>
</feature>
<accession>A0A498J2C1</accession>
<evidence type="ECO:0000259" key="6">
    <source>
        <dbReference type="Pfam" id="PF02812"/>
    </source>
</evidence>
<dbReference type="Pfam" id="PF06732">
    <property type="entry name" value="Pescadillo_N"/>
    <property type="match status" value="1"/>
</dbReference>
<dbReference type="Gene3D" id="3.90.228.20">
    <property type="match status" value="1"/>
</dbReference>
<dbReference type="GO" id="GO:0006538">
    <property type="term" value="P:L-glutamate catabolic process"/>
    <property type="evidence" value="ECO:0007669"/>
    <property type="project" value="TreeGrafter"/>
</dbReference>
<comment type="similarity">
    <text evidence="2">Belongs to the Glu/Leu/Phe/Val dehydrogenases family.</text>
</comment>
<gene>
    <name evidence="7" type="ORF">DVH24_037628</name>
</gene>
<dbReference type="PROSITE" id="PS00532">
    <property type="entry name" value="PEPCK_ATP"/>
    <property type="match status" value="1"/>
</dbReference>